<evidence type="ECO:0000313" key="4">
    <source>
        <dbReference type="Proteomes" id="UP000310108"/>
    </source>
</evidence>
<proteinExistence type="predicted"/>
<dbReference type="PANTHER" id="PTHR33928:SF2">
    <property type="entry name" value="PECTATE LYASE SUPERFAMILY PROTEIN DOMAIN-CONTAINING PROTEIN-RELATED"/>
    <property type="match status" value="1"/>
</dbReference>
<evidence type="ECO:0000259" key="2">
    <source>
        <dbReference type="Pfam" id="PF12708"/>
    </source>
</evidence>
<reference evidence="3 4" key="1">
    <citation type="journal article" date="2019" name="PLoS ONE">
        <title>Comparative genome analysis indicates high evolutionary potential of pathogenicity genes in Colletotrichum tanaceti.</title>
        <authorList>
            <person name="Lelwala R.V."/>
            <person name="Korhonen P.K."/>
            <person name="Young N.D."/>
            <person name="Scott J.B."/>
            <person name="Ades P.A."/>
            <person name="Gasser R.B."/>
            <person name="Taylor P.W.J."/>
        </authorList>
    </citation>
    <scope>NUCLEOTIDE SEQUENCE [LARGE SCALE GENOMIC DNA]</scope>
    <source>
        <strain evidence="3">BRIP57314</strain>
    </source>
</reference>
<dbReference type="Gene3D" id="2.160.20.10">
    <property type="entry name" value="Single-stranded right-handed beta-helix, Pectin lyase-like"/>
    <property type="match status" value="1"/>
</dbReference>
<dbReference type="OrthoDB" id="1046782at2759"/>
<protein>
    <submittedName>
        <fullName evidence="3">Putative glucan endo-1,3-beta-glucosidase</fullName>
    </submittedName>
</protein>
<dbReference type="Pfam" id="PF12708">
    <property type="entry name" value="Pect-lyase_RHGA_epim"/>
    <property type="match status" value="1"/>
</dbReference>
<feature type="compositionally biased region" description="Low complexity" evidence="1">
    <location>
        <begin position="10"/>
        <end position="20"/>
    </location>
</feature>
<dbReference type="AlphaFoldDB" id="A0A4U6X5F7"/>
<dbReference type="Proteomes" id="UP000310108">
    <property type="component" value="Unassembled WGS sequence"/>
</dbReference>
<keyword evidence="4" id="KW-1185">Reference proteome</keyword>
<dbReference type="FunFam" id="2.160.20.10:FF:000043">
    <property type="entry name" value="Exo-beta-1,3-glucanase, putative"/>
    <property type="match status" value="1"/>
</dbReference>
<feature type="domain" description="Rhamnogalacturonase A/B/Epimerase-like pectate lyase" evidence="2">
    <location>
        <begin position="158"/>
        <end position="385"/>
    </location>
</feature>
<dbReference type="PANTHER" id="PTHR33928">
    <property type="entry name" value="POLYGALACTURONASE QRT3"/>
    <property type="match status" value="1"/>
</dbReference>
<dbReference type="GO" id="GO:0004650">
    <property type="term" value="F:polygalacturonase activity"/>
    <property type="evidence" value="ECO:0007669"/>
    <property type="project" value="InterPro"/>
</dbReference>
<dbReference type="InterPro" id="IPR024535">
    <property type="entry name" value="RHGA/B-epi-like_pectate_lyase"/>
</dbReference>
<name>A0A4U6X5F7_9PEZI</name>
<gene>
    <name evidence="3" type="ORF">CTA1_12991</name>
</gene>
<organism evidence="3 4">
    <name type="scientific">Colletotrichum tanaceti</name>
    <dbReference type="NCBI Taxonomy" id="1306861"/>
    <lineage>
        <taxon>Eukaryota</taxon>
        <taxon>Fungi</taxon>
        <taxon>Dikarya</taxon>
        <taxon>Ascomycota</taxon>
        <taxon>Pezizomycotina</taxon>
        <taxon>Sordariomycetes</taxon>
        <taxon>Hypocreomycetidae</taxon>
        <taxon>Glomerellales</taxon>
        <taxon>Glomerellaceae</taxon>
        <taxon>Colletotrichum</taxon>
        <taxon>Colletotrichum destructivum species complex</taxon>
    </lineage>
</organism>
<feature type="region of interest" description="Disordered" evidence="1">
    <location>
        <begin position="1"/>
        <end position="24"/>
    </location>
</feature>
<comment type="caution">
    <text evidence="3">The sequence shown here is derived from an EMBL/GenBank/DDBJ whole genome shotgun (WGS) entry which is preliminary data.</text>
</comment>
<dbReference type="EMBL" id="PJEX01000371">
    <property type="protein sequence ID" value="TKW50651.1"/>
    <property type="molecule type" value="Genomic_DNA"/>
</dbReference>
<sequence length="437" mass="46774">MPSTPRDNTDATTDDSASPPLLRNATSYDITEARRIVQEAMAKSAVLNKARFASPLWNKYSLKPGTVVGGGVGPKHRRQRGVDEDQIVASPLLNITSAIAAAAALISEADAAGIAGILAGNFTLRRRVKRAASGTYWMEHLDRKGTVPWGDDPNYKVFCNVLDYGAVGDGTTDDTKAIKRAMDDGRRCGEKCNGSTLNNAIVYFPPGTYLVSTSIPMPFGTQVISDANNRPTILASSSFIGLGVLSSDEYTGVRDPDGSDQQWYINTANFYRQIRNIRIDISQTQATQDVAGIHWQVAQATSIQNVELVAAAGNKNQHGIFAENGSGGVILDIVFCGGAFGLYGGEQQFTAQRMKFDGCATGVQIIWDWGWVWKSITMTNIDVGFRLLGESVDSGNIGSAAFYDSTFSNVGTAVLIAPPNPEPGLGSISVVLENVAF</sequence>
<dbReference type="InterPro" id="IPR039279">
    <property type="entry name" value="QRT3-like"/>
</dbReference>
<dbReference type="InterPro" id="IPR011050">
    <property type="entry name" value="Pectin_lyase_fold/virulence"/>
</dbReference>
<dbReference type="InterPro" id="IPR012334">
    <property type="entry name" value="Pectin_lyas_fold"/>
</dbReference>
<dbReference type="STRING" id="1306861.A0A4U6X5F7"/>
<accession>A0A4U6X5F7</accession>
<dbReference type="SUPFAM" id="SSF51126">
    <property type="entry name" value="Pectin lyase-like"/>
    <property type="match status" value="1"/>
</dbReference>
<evidence type="ECO:0000313" key="3">
    <source>
        <dbReference type="EMBL" id="TKW50651.1"/>
    </source>
</evidence>
<evidence type="ECO:0000256" key="1">
    <source>
        <dbReference type="SAM" id="MobiDB-lite"/>
    </source>
</evidence>